<proteinExistence type="predicted"/>
<dbReference type="InterPro" id="IPR038591">
    <property type="entry name" value="NolW-like_sf"/>
</dbReference>
<gene>
    <name evidence="5" type="ORF">B1A_20844</name>
</gene>
<dbReference type="Pfam" id="PF11741">
    <property type="entry name" value="AMIN"/>
    <property type="match status" value="2"/>
</dbReference>
<dbReference type="InterPro" id="IPR011662">
    <property type="entry name" value="Secretin/TonB_short_N"/>
</dbReference>
<accession>T0Y265</accession>
<dbReference type="GO" id="GO:0019867">
    <property type="term" value="C:outer membrane"/>
    <property type="evidence" value="ECO:0007669"/>
    <property type="project" value="InterPro"/>
</dbReference>
<reference evidence="5" key="1">
    <citation type="submission" date="2013-08" db="EMBL/GenBank/DDBJ databases">
        <authorList>
            <person name="Mendez C."/>
            <person name="Richter M."/>
            <person name="Ferrer M."/>
            <person name="Sanchez J."/>
        </authorList>
    </citation>
    <scope>NUCLEOTIDE SEQUENCE</scope>
</reference>
<evidence type="ECO:0000256" key="1">
    <source>
        <dbReference type="ARBA" id="ARBA00022448"/>
    </source>
</evidence>
<sequence length="410" mass="43385">MYMTTQAIRKNARAWRARVAALLAVLLLAALPMGAQAGTLKGMSYQALPGGKVDVTLQFDGAPPQPRIFTTNNPPRIAVDLDGTSLALVKRRLDVGSGATSSVTAVAAGGRTRIVVDLFQHANYTTRVEGDRLILAIGSGNGGTLASDAVGNPSKALPNTNSLAIANIDFQRNKDGAGQVIIRFSGAGANVDMHRSGDHMIVDFANATLPPKLAQRLDVNDFATPVTSVTTRPQGNGARMEIAARGAFEPSAYQSGDEYVVEIAPKQEQKAAGVIGNVTGAEPKYTGARVTFNFQDIPTRSALQLIADVSNLNIVASDSVGGSVTLRLVNVPWDQALAVIMRAKSLGMQRDGNVIWVAPQSELASYERAKAETRMQAEEAAPLVTDYIPISYGKASTIAQMLTQKSLQNT</sequence>
<dbReference type="Pfam" id="PF07660">
    <property type="entry name" value="STN"/>
    <property type="match status" value="1"/>
</dbReference>
<dbReference type="EMBL" id="AUZX01015396">
    <property type="protein sequence ID" value="EQD29181.1"/>
    <property type="molecule type" value="Genomic_DNA"/>
</dbReference>
<evidence type="ECO:0000256" key="3">
    <source>
        <dbReference type="ARBA" id="ARBA00023237"/>
    </source>
</evidence>
<evidence type="ECO:0000313" key="5">
    <source>
        <dbReference type="EMBL" id="EQD29181.1"/>
    </source>
</evidence>
<keyword evidence="3" id="KW-0998">Cell outer membrane</keyword>
<name>T0Y265_9ZZZZ</name>
<organism evidence="5">
    <name type="scientific">mine drainage metagenome</name>
    <dbReference type="NCBI Taxonomy" id="410659"/>
    <lineage>
        <taxon>unclassified sequences</taxon>
        <taxon>metagenomes</taxon>
        <taxon>ecological metagenomes</taxon>
    </lineage>
</organism>
<keyword evidence="1" id="KW-0813">Transport</keyword>
<dbReference type="Gene3D" id="3.30.1370.120">
    <property type="match status" value="1"/>
</dbReference>
<protein>
    <submittedName>
        <fullName evidence="5">Type IV pilus secretin PilQ</fullName>
    </submittedName>
</protein>
<evidence type="ECO:0000256" key="2">
    <source>
        <dbReference type="ARBA" id="ARBA00023136"/>
    </source>
</evidence>
<dbReference type="PANTHER" id="PTHR30604">
    <property type="entry name" value="PROTEIN TRANSPORT PROTEIN HOFQ"/>
    <property type="match status" value="1"/>
</dbReference>
<dbReference type="Gene3D" id="3.30.1370.130">
    <property type="match status" value="1"/>
</dbReference>
<feature type="domain" description="Secretin/TonB short N-terminal" evidence="4">
    <location>
        <begin position="312"/>
        <end position="360"/>
    </location>
</feature>
<feature type="non-terminal residue" evidence="5">
    <location>
        <position position="410"/>
    </location>
</feature>
<dbReference type="InterPro" id="IPR021731">
    <property type="entry name" value="AMIN_dom"/>
</dbReference>
<comment type="caution">
    <text evidence="5">The sequence shown here is derived from an EMBL/GenBank/DDBJ whole genome shotgun (WGS) entry which is preliminary data.</text>
</comment>
<dbReference type="Gene3D" id="2.60.40.3500">
    <property type="match status" value="1"/>
</dbReference>
<reference evidence="5" key="2">
    <citation type="journal article" date="2014" name="ISME J.">
        <title>Microbial stratification in low pH oxic and suboxic macroscopic growths along an acid mine drainage.</title>
        <authorList>
            <person name="Mendez-Garcia C."/>
            <person name="Mesa V."/>
            <person name="Sprenger R.R."/>
            <person name="Richter M."/>
            <person name="Diez M.S."/>
            <person name="Solano J."/>
            <person name="Bargiela R."/>
            <person name="Golyshina O.V."/>
            <person name="Manteca A."/>
            <person name="Ramos J.L."/>
            <person name="Gallego J.R."/>
            <person name="Llorente I."/>
            <person name="Martins Dos Santos V.A."/>
            <person name="Jensen O.N."/>
            <person name="Pelaez A.I."/>
            <person name="Sanchez J."/>
            <person name="Ferrer M."/>
        </authorList>
    </citation>
    <scope>NUCLEOTIDE SEQUENCE</scope>
</reference>
<keyword evidence="2" id="KW-0472">Membrane</keyword>
<dbReference type="Gene3D" id="2.60.40.3470">
    <property type="match status" value="1"/>
</dbReference>
<dbReference type="InterPro" id="IPR051808">
    <property type="entry name" value="Type_IV_pilus_biogenesis"/>
</dbReference>
<dbReference type="AlphaFoldDB" id="T0Y265"/>
<dbReference type="PANTHER" id="PTHR30604:SF1">
    <property type="entry name" value="DNA UTILIZATION PROTEIN HOFQ"/>
    <property type="match status" value="1"/>
</dbReference>
<dbReference type="SMART" id="SM00965">
    <property type="entry name" value="STN"/>
    <property type="match status" value="1"/>
</dbReference>
<evidence type="ECO:0000259" key="4">
    <source>
        <dbReference type="SMART" id="SM00965"/>
    </source>
</evidence>